<evidence type="ECO:0000313" key="2">
    <source>
        <dbReference type="Proteomes" id="UP000744769"/>
    </source>
</evidence>
<dbReference type="RefSeq" id="WP_166196804.1">
    <property type="nucleotide sequence ID" value="NZ_JAAOIV010000007.1"/>
</dbReference>
<dbReference type="AlphaFoldDB" id="A0A967EAG2"/>
<accession>A0A967EAG2</accession>
<protein>
    <submittedName>
        <fullName evidence="1">Uncharacterized protein</fullName>
    </submittedName>
</protein>
<dbReference type="Proteomes" id="UP000744769">
    <property type="component" value="Unassembled WGS sequence"/>
</dbReference>
<sequence length="86" mass="9290">MTTRTKRSDADFLAEVERDEDKPLGPAIDGAPIRAITAAVDRRQRVETEIAEHVAAARAAGFSWAVIGEALGVTRQGALKRYGANR</sequence>
<evidence type="ECO:0000313" key="1">
    <source>
        <dbReference type="EMBL" id="NHN56235.1"/>
    </source>
</evidence>
<proteinExistence type="predicted"/>
<comment type="caution">
    <text evidence="1">The sequence shown here is derived from an EMBL/GenBank/DDBJ whole genome shotgun (WGS) entry which is preliminary data.</text>
</comment>
<gene>
    <name evidence="1" type="ORF">G9U51_10660</name>
</gene>
<reference evidence="1" key="1">
    <citation type="submission" date="2020-03" db="EMBL/GenBank/DDBJ databases">
        <title>Draft sequencing of Calidifontibacter sp. DB0510.</title>
        <authorList>
            <person name="Kim D.-U."/>
        </authorList>
    </citation>
    <scope>NUCLEOTIDE SEQUENCE</scope>
    <source>
        <strain evidence="1">DB0510</strain>
    </source>
</reference>
<name>A0A967EAG2_9MICO</name>
<keyword evidence="2" id="KW-1185">Reference proteome</keyword>
<dbReference type="EMBL" id="JAAOIV010000007">
    <property type="protein sequence ID" value="NHN56235.1"/>
    <property type="molecule type" value="Genomic_DNA"/>
</dbReference>
<organism evidence="1 2">
    <name type="scientific">Metallococcus carri</name>
    <dbReference type="NCBI Taxonomy" id="1656884"/>
    <lineage>
        <taxon>Bacteria</taxon>
        <taxon>Bacillati</taxon>
        <taxon>Actinomycetota</taxon>
        <taxon>Actinomycetes</taxon>
        <taxon>Micrococcales</taxon>
        <taxon>Dermacoccaceae</taxon>
        <taxon>Metallococcus</taxon>
    </lineage>
</organism>